<protein>
    <submittedName>
        <fullName evidence="1">Uncharacterized protein</fullName>
    </submittedName>
</protein>
<gene>
    <name evidence="1" type="ORF">FHX73_1886</name>
</gene>
<dbReference type="EMBL" id="VIWT01000008">
    <property type="protein sequence ID" value="TWF71715.1"/>
    <property type="molecule type" value="Genomic_DNA"/>
</dbReference>
<proteinExistence type="predicted"/>
<keyword evidence="2" id="KW-1185">Reference proteome</keyword>
<dbReference type="AlphaFoldDB" id="A0A561SA86"/>
<comment type="caution">
    <text evidence="1">The sequence shown here is derived from an EMBL/GenBank/DDBJ whole genome shotgun (WGS) entry which is preliminary data.</text>
</comment>
<evidence type="ECO:0000313" key="2">
    <source>
        <dbReference type="Proteomes" id="UP000317940"/>
    </source>
</evidence>
<dbReference type="Proteomes" id="UP000317940">
    <property type="component" value="Unassembled WGS sequence"/>
</dbReference>
<dbReference type="RefSeq" id="WP_145911511.1">
    <property type="nucleotide sequence ID" value="NZ_BAAAMZ010000022.1"/>
</dbReference>
<accession>A0A561SA86</accession>
<name>A0A561SA86_9ACTN</name>
<sequence length="129" mass="13629">MPATAAPLSRPVRTVLERLLTQHSVTGDEHRTARHRAARLGLVADTPTGWDAQLTPDGRDAILRYWAARPCRVLTSSAGDVCGEASAVVFVTSSPLGSVVDFDPRCAAHRTPGAGSGNVGRVLDLHHTA</sequence>
<evidence type="ECO:0000313" key="1">
    <source>
        <dbReference type="EMBL" id="TWF71715.1"/>
    </source>
</evidence>
<organism evidence="1 2">
    <name type="scientific">Kitasatospora viridis</name>
    <dbReference type="NCBI Taxonomy" id="281105"/>
    <lineage>
        <taxon>Bacteria</taxon>
        <taxon>Bacillati</taxon>
        <taxon>Actinomycetota</taxon>
        <taxon>Actinomycetes</taxon>
        <taxon>Kitasatosporales</taxon>
        <taxon>Streptomycetaceae</taxon>
        <taxon>Kitasatospora</taxon>
    </lineage>
</organism>
<reference evidence="1 2" key="1">
    <citation type="submission" date="2019-06" db="EMBL/GenBank/DDBJ databases">
        <title>Sequencing the genomes of 1000 actinobacteria strains.</title>
        <authorList>
            <person name="Klenk H.-P."/>
        </authorList>
    </citation>
    <scope>NUCLEOTIDE SEQUENCE [LARGE SCALE GENOMIC DNA]</scope>
    <source>
        <strain evidence="1 2">DSM 44826</strain>
    </source>
</reference>